<dbReference type="AlphaFoldDB" id="A0AAE7DH79"/>
<dbReference type="InterPro" id="IPR025392">
    <property type="entry name" value="DUF4124"/>
</dbReference>
<proteinExistence type="predicted"/>
<gene>
    <name evidence="4" type="ORF">HGP31_26620</name>
</gene>
<dbReference type="GeneID" id="72197205"/>
<reference evidence="4 5" key="1">
    <citation type="submission" date="2020-04" db="EMBL/GenBank/DDBJ databases">
        <authorList>
            <person name="Yao Y."/>
            <person name="He Z."/>
        </authorList>
    </citation>
    <scope>NUCLEOTIDE SEQUENCE [LARGE SCALE GENOMIC DNA]</scope>
    <source>
        <strain evidence="4 5">CY-1</strain>
    </source>
</reference>
<evidence type="ECO:0000259" key="3">
    <source>
        <dbReference type="Pfam" id="PF13511"/>
    </source>
</evidence>
<accession>A0AAE7DH79</accession>
<feature type="chain" id="PRO_5042260002" evidence="2">
    <location>
        <begin position="21"/>
        <end position="140"/>
    </location>
</feature>
<dbReference type="EMBL" id="CP051487">
    <property type="protein sequence ID" value="QJC81690.1"/>
    <property type="molecule type" value="Genomic_DNA"/>
</dbReference>
<dbReference type="KEGG" id="pum:HGP31_26620"/>
<name>A0AAE7DH79_9PSED</name>
<evidence type="ECO:0000313" key="4">
    <source>
        <dbReference type="EMBL" id="QJC81690.1"/>
    </source>
</evidence>
<protein>
    <submittedName>
        <fullName evidence="4">DUF4124 domain-containing protein</fullName>
    </submittedName>
</protein>
<feature type="region of interest" description="Disordered" evidence="1">
    <location>
        <begin position="119"/>
        <end position="140"/>
    </location>
</feature>
<organism evidence="4 5">
    <name type="scientific">Pseudomonas umsongensis</name>
    <dbReference type="NCBI Taxonomy" id="198618"/>
    <lineage>
        <taxon>Bacteria</taxon>
        <taxon>Pseudomonadati</taxon>
        <taxon>Pseudomonadota</taxon>
        <taxon>Gammaproteobacteria</taxon>
        <taxon>Pseudomonadales</taxon>
        <taxon>Pseudomonadaceae</taxon>
        <taxon>Pseudomonas</taxon>
    </lineage>
</organism>
<evidence type="ECO:0000256" key="2">
    <source>
        <dbReference type="SAM" id="SignalP"/>
    </source>
</evidence>
<dbReference type="Proteomes" id="UP000501367">
    <property type="component" value="Chromosome"/>
</dbReference>
<sequence>MRTHFLIAGLMLALSPMCMAAQIYQWVDAQGVTHFDAQPPRDQPATTIVTPAPKPGRSGTGAQNGAIGDQQAIDKSVKKQVSEQQNQLKAFCEQARTNLAQLQNNPRLREEVDGQMRRIDGSQRQERIDETQRQIADNCM</sequence>
<feature type="compositionally biased region" description="Basic and acidic residues" evidence="1">
    <location>
        <begin position="119"/>
        <end position="132"/>
    </location>
</feature>
<feature type="region of interest" description="Disordered" evidence="1">
    <location>
        <begin position="36"/>
        <end position="80"/>
    </location>
</feature>
<dbReference type="Pfam" id="PF13511">
    <property type="entry name" value="DUF4124"/>
    <property type="match status" value="1"/>
</dbReference>
<keyword evidence="2" id="KW-0732">Signal</keyword>
<feature type="domain" description="DUF4124" evidence="3">
    <location>
        <begin position="10"/>
        <end position="57"/>
    </location>
</feature>
<evidence type="ECO:0000256" key="1">
    <source>
        <dbReference type="SAM" id="MobiDB-lite"/>
    </source>
</evidence>
<feature type="signal peptide" evidence="2">
    <location>
        <begin position="1"/>
        <end position="20"/>
    </location>
</feature>
<dbReference type="RefSeq" id="WP_168758953.1">
    <property type="nucleotide sequence ID" value="NZ_CP051487.1"/>
</dbReference>
<evidence type="ECO:0000313" key="5">
    <source>
        <dbReference type="Proteomes" id="UP000501367"/>
    </source>
</evidence>